<gene>
    <name evidence="1" type="ORF">SPPG_00931</name>
</gene>
<name>A0A0L0HQU8_SPIPD</name>
<dbReference type="EMBL" id="KQ257451">
    <property type="protein sequence ID" value="KND03448.1"/>
    <property type="molecule type" value="Genomic_DNA"/>
</dbReference>
<dbReference type="Proteomes" id="UP000053201">
    <property type="component" value="Unassembled WGS sequence"/>
</dbReference>
<dbReference type="InParanoid" id="A0A0L0HQU8"/>
<dbReference type="AlphaFoldDB" id="A0A0L0HQU8"/>
<evidence type="ECO:0000313" key="2">
    <source>
        <dbReference type="Proteomes" id="UP000053201"/>
    </source>
</evidence>
<dbReference type="RefSeq" id="XP_016611487.1">
    <property type="nucleotide sequence ID" value="XM_016749258.1"/>
</dbReference>
<keyword evidence="2" id="KW-1185">Reference proteome</keyword>
<proteinExistence type="predicted"/>
<organism evidence="1 2">
    <name type="scientific">Spizellomyces punctatus (strain DAOM BR117)</name>
    <dbReference type="NCBI Taxonomy" id="645134"/>
    <lineage>
        <taxon>Eukaryota</taxon>
        <taxon>Fungi</taxon>
        <taxon>Fungi incertae sedis</taxon>
        <taxon>Chytridiomycota</taxon>
        <taxon>Chytridiomycota incertae sedis</taxon>
        <taxon>Chytridiomycetes</taxon>
        <taxon>Spizellomycetales</taxon>
        <taxon>Spizellomycetaceae</taxon>
        <taxon>Spizellomyces</taxon>
    </lineage>
</organism>
<sequence length="135" mass="15610">MTSSDYYAFRYEIITLHAGVDVRAVVEVRKPGCRLPFTDVITNYHTRGLKPVFTDLFISADWGTCLADYKFLRQLWDDLEMDGTFDVDMLLSDATRRCLPQTEALIPDAEPRVYRRSLEEVRDRIMALVPVTLTE</sequence>
<dbReference type="GeneID" id="27684629"/>
<accession>A0A0L0HQU8</accession>
<evidence type="ECO:0000313" key="1">
    <source>
        <dbReference type="EMBL" id="KND03448.1"/>
    </source>
</evidence>
<reference evidence="1 2" key="1">
    <citation type="submission" date="2009-08" db="EMBL/GenBank/DDBJ databases">
        <title>The Genome Sequence of Spizellomyces punctatus strain DAOM BR117.</title>
        <authorList>
            <consortium name="The Broad Institute Genome Sequencing Platform"/>
            <person name="Russ C."/>
            <person name="Cuomo C."/>
            <person name="Shea T."/>
            <person name="Young S.K."/>
            <person name="Zeng Q."/>
            <person name="Koehrsen M."/>
            <person name="Haas B."/>
            <person name="Borodovsky M."/>
            <person name="Guigo R."/>
            <person name="Alvarado L."/>
            <person name="Berlin A."/>
            <person name="Bochicchio J."/>
            <person name="Borenstein D."/>
            <person name="Chapman S."/>
            <person name="Chen Z."/>
            <person name="Engels R."/>
            <person name="Freedman E."/>
            <person name="Gellesch M."/>
            <person name="Goldberg J."/>
            <person name="Griggs A."/>
            <person name="Gujja S."/>
            <person name="Heiman D."/>
            <person name="Hepburn T."/>
            <person name="Howarth C."/>
            <person name="Jen D."/>
            <person name="Larson L."/>
            <person name="Lewis B."/>
            <person name="Mehta T."/>
            <person name="Park D."/>
            <person name="Pearson M."/>
            <person name="Roberts A."/>
            <person name="Saif S."/>
            <person name="Shenoy N."/>
            <person name="Sisk P."/>
            <person name="Stolte C."/>
            <person name="Sykes S."/>
            <person name="Thomson T."/>
            <person name="Walk T."/>
            <person name="White J."/>
            <person name="Yandava C."/>
            <person name="Burger G."/>
            <person name="Gray M.W."/>
            <person name="Holland P.W.H."/>
            <person name="King N."/>
            <person name="Lang F.B.F."/>
            <person name="Roger A.J."/>
            <person name="Ruiz-Trillo I."/>
            <person name="Lander E."/>
            <person name="Nusbaum C."/>
        </authorList>
    </citation>
    <scope>NUCLEOTIDE SEQUENCE [LARGE SCALE GENOMIC DNA]</scope>
    <source>
        <strain evidence="1 2">DAOM BR117</strain>
    </source>
</reference>
<dbReference type="OrthoDB" id="10274565at2759"/>
<protein>
    <submittedName>
        <fullName evidence="1">Uncharacterized protein</fullName>
    </submittedName>
</protein>
<dbReference type="VEuPathDB" id="FungiDB:SPPG_00931"/>